<evidence type="ECO:0000256" key="2">
    <source>
        <dbReference type="SAM" id="Phobius"/>
    </source>
</evidence>
<feature type="region of interest" description="Disordered" evidence="1">
    <location>
        <begin position="89"/>
        <end position="113"/>
    </location>
</feature>
<protein>
    <submittedName>
        <fullName evidence="3">Uncharacterized protein</fullName>
    </submittedName>
</protein>
<accession>A0ABZ2TI93</accession>
<evidence type="ECO:0000313" key="4">
    <source>
        <dbReference type="Proteomes" id="UP001281305"/>
    </source>
</evidence>
<keyword evidence="2" id="KW-1133">Transmembrane helix</keyword>
<keyword evidence="4" id="KW-1185">Reference proteome</keyword>
<name>A0ABZ2TI93_9RHOB</name>
<feature type="compositionally biased region" description="Acidic residues" evidence="1">
    <location>
        <begin position="104"/>
        <end position="113"/>
    </location>
</feature>
<feature type="transmembrane region" description="Helical" evidence="2">
    <location>
        <begin position="22"/>
        <end position="43"/>
    </location>
</feature>
<gene>
    <name evidence="3" type="ORF">RZS32_006205</name>
</gene>
<dbReference type="EMBL" id="CP146606">
    <property type="protein sequence ID" value="WYK19452.1"/>
    <property type="molecule type" value="Genomic_DNA"/>
</dbReference>
<evidence type="ECO:0000256" key="1">
    <source>
        <dbReference type="SAM" id="MobiDB-lite"/>
    </source>
</evidence>
<evidence type="ECO:0000313" key="3">
    <source>
        <dbReference type="EMBL" id="WYK19452.1"/>
    </source>
</evidence>
<sequence length="113" mass="12277">MEEIIDTADAISIAAQLGRLDLMSLLLAAIGLILVLGGLFAFLNFRGIAKAQATLEATKVAEEVAERVANEYLQKELPDVVKAYREMMDSDGTTDEDANRFAEAQEDAENGEK</sequence>
<organism evidence="3 4">
    <name type="scientific">Roseovarius rhodophyticola</name>
    <dbReference type="NCBI Taxonomy" id="3080827"/>
    <lineage>
        <taxon>Bacteria</taxon>
        <taxon>Pseudomonadati</taxon>
        <taxon>Pseudomonadota</taxon>
        <taxon>Alphaproteobacteria</taxon>
        <taxon>Rhodobacterales</taxon>
        <taxon>Roseobacteraceae</taxon>
        <taxon>Roseovarius</taxon>
    </lineage>
</organism>
<proteinExistence type="predicted"/>
<dbReference type="Proteomes" id="UP001281305">
    <property type="component" value="Chromosome"/>
</dbReference>
<keyword evidence="2" id="KW-0472">Membrane</keyword>
<reference evidence="3 4" key="1">
    <citation type="submission" date="2024-02" db="EMBL/GenBank/DDBJ databases">
        <title>Roseovarius strain W115 nov., isolated from a marine algae.</title>
        <authorList>
            <person name="Lee M.W."/>
            <person name="Lee J.K."/>
            <person name="Kim J.M."/>
            <person name="Choi D.G."/>
            <person name="Baek J.H."/>
            <person name="Bayburt H."/>
            <person name="Jung J.J."/>
            <person name="Han D.M."/>
            <person name="Jeon C.O."/>
        </authorList>
    </citation>
    <scope>NUCLEOTIDE SEQUENCE [LARGE SCALE GENOMIC DNA]</scope>
    <source>
        <strain evidence="3 4">W115</strain>
    </source>
</reference>
<dbReference type="RefSeq" id="WP_317056150.1">
    <property type="nucleotide sequence ID" value="NZ_CP146606.1"/>
</dbReference>
<keyword evidence="2" id="KW-0812">Transmembrane</keyword>